<evidence type="ECO:0000313" key="7">
    <source>
        <dbReference type="EMBL" id="OMO86797.1"/>
    </source>
</evidence>
<dbReference type="GO" id="GO:0015245">
    <property type="term" value="F:fatty acid transmembrane transporter activity"/>
    <property type="evidence" value="ECO:0007669"/>
    <property type="project" value="TreeGrafter"/>
</dbReference>
<keyword evidence="4 6" id="KW-1133">Transmembrane helix</keyword>
<evidence type="ECO:0000256" key="1">
    <source>
        <dbReference type="ARBA" id="ARBA00004370"/>
    </source>
</evidence>
<dbReference type="InterPro" id="IPR044890">
    <property type="entry name" value="TMEM14_sf"/>
</dbReference>
<dbReference type="EMBL" id="AWUE01017511">
    <property type="protein sequence ID" value="OMO86797.1"/>
    <property type="molecule type" value="Genomic_DNA"/>
</dbReference>
<dbReference type="PANTHER" id="PTHR12668">
    <property type="entry name" value="TRANSMEMBRANE PROTEIN 14, 15"/>
    <property type="match status" value="1"/>
</dbReference>
<dbReference type="OrthoDB" id="5620at2759"/>
<dbReference type="InterPro" id="IPR005349">
    <property type="entry name" value="TMEM14"/>
</dbReference>
<proteinExistence type="inferred from homology"/>
<feature type="transmembrane region" description="Helical" evidence="6">
    <location>
        <begin position="70"/>
        <end position="90"/>
    </location>
</feature>
<dbReference type="Gene3D" id="1.10.10.1740">
    <property type="entry name" value="Transmembrane protein 14-like"/>
    <property type="match status" value="1"/>
</dbReference>
<comment type="similarity">
    <text evidence="2">Belongs to the TMEM14 family.</text>
</comment>
<organism evidence="7 8">
    <name type="scientific">Corchorus olitorius</name>
    <dbReference type="NCBI Taxonomy" id="93759"/>
    <lineage>
        <taxon>Eukaryota</taxon>
        <taxon>Viridiplantae</taxon>
        <taxon>Streptophyta</taxon>
        <taxon>Embryophyta</taxon>
        <taxon>Tracheophyta</taxon>
        <taxon>Spermatophyta</taxon>
        <taxon>Magnoliopsida</taxon>
        <taxon>eudicotyledons</taxon>
        <taxon>Gunneridae</taxon>
        <taxon>Pentapetalae</taxon>
        <taxon>rosids</taxon>
        <taxon>malvids</taxon>
        <taxon>Malvales</taxon>
        <taxon>Malvaceae</taxon>
        <taxon>Grewioideae</taxon>
        <taxon>Apeibeae</taxon>
        <taxon>Corchorus</taxon>
    </lineage>
</organism>
<sequence length="141" mass="14770">MAFSLAAAPLVIRFPANAASNSNRNPKFPSSNHQILKSKDVFGSRICLRKAKSYSTARKRLCCKSQLAEFAPVTSAAYGIILFSGGLFAFSKSGSKGSLFGGLTGAALMATAYFLMQASETKAVGDALGFGSAFLFSCVFG</sequence>
<evidence type="ECO:0000256" key="4">
    <source>
        <dbReference type="ARBA" id="ARBA00022989"/>
    </source>
</evidence>
<protein>
    <submittedName>
        <fullName evidence="7">Uncharacterized protein</fullName>
    </submittedName>
</protein>
<evidence type="ECO:0000256" key="3">
    <source>
        <dbReference type="ARBA" id="ARBA00022692"/>
    </source>
</evidence>
<keyword evidence="5 6" id="KW-0472">Membrane</keyword>
<dbReference type="Proteomes" id="UP000187203">
    <property type="component" value="Unassembled WGS sequence"/>
</dbReference>
<dbReference type="AlphaFoldDB" id="A0A1R3IW38"/>
<name>A0A1R3IW38_9ROSI</name>
<feature type="transmembrane region" description="Helical" evidence="6">
    <location>
        <begin position="97"/>
        <end position="116"/>
    </location>
</feature>
<evidence type="ECO:0000256" key="5">
    <source>
        <dbReference type="ARBA" id="ARBA00023136"/>
    </source>
</evidence>
<accession>A0A1R3IW38</accession>
<dbReference type="STRING" id="93759.A0A1R3IW38"/>
<comment type="subcellular location">
    <subcellularLocation>
        <location evidence="1">Membrane</location>
    </subcellularLocation>
</comment>
<comment type="caution">
    <text evidence="7">The sequence shown here is derived from an EMBL/GenBank/DDBJ whole genome shotgun (WGS) entry which is preliminary data.</text>
</comment>
<keyword evidence="3 6" id="KW-0812">Transmembrane</keyword>
<evidence type="ECO:0000313" key="8">
    <source>
        <dbReference type="Proteomes" id="UP000187203"/>
    </source>
</evidence>
<keyword evidence="8" id="KW-1185">Reference proteome</keyword>
<evidence type="ECO:0000256" key="6">
    <source>
        <dbReference type="SAM" id="Phobius"/>
    </source>
</evidence>
<dbReference type="Pfam" id="PF03647">
    <property type="entry name" value="Tmemb_14"/>
    <property type="match status" value="1"/>
</dbReference>
<evidence type="ECO:0000256" key="2">
    <source>
        <dbReference type="ARBA" id="ARBA00007590"/>
    </source>
</evidence>
<dbReference type="PANTHER" id="PTHR12668:SF38">
    <property type="entry name" value="PROTEIN FATTY ACID EXPORT 4, CHLOROPLASTIC"/>
    <property type="match status" value="1"/>
</dbReference>
<gene>
    <name evidence="7" type="ORF">COLO4_20927</name>
</gene>
<dbReference type="GO" id="GO:0009706">
    <property type="term" value="C:chloroplast inner membrane"/>
    <property type="evidence" value="ECO:0007669"/>
    <property type="project" value="TreeGrafter"/>
</dbReference>
<reference evidence="8" key="1">
    <citation type="submission" date="2013-09" db="EMBL/GenBank/DDBJ databases">
        <title>Corchorus olitorius genome sequencing.</title>
        <authorList>
            <person name="Alam M."/>
            <person name="Haque M.S."/>
            <person name="Islam M.S."/>
            <person name="Emdad E.M."/>
            <person name="Islam M.M."/>
            <person name="Ahmed B."/>
            <person name="Halim A."/>
            <person name="Hossen Q.M.M."/>
            <person name="Hossain M.Z."/>
            <person name="Ahmed R."/>
            <person name="Khan M.M."/>
            <person name="Islam R."/>
            <person name="Rashid M.M."/>
            <person name="Khan S.A."/>
            <person name="Rahman M.S."/>
            <person name="Alam M."/>
            <person name="Yahiya A.S."/>
            <person name="Khan M.S."/>
            <person name="Azam M.S."/>
            <person name="Haque T."/>
            <person name="Lashkar M.Z.H."/>
            <person name="Akhand A.I."/>
            <person name="Morshed G."/>
            <person name="Roy S."/>
            <person name="Uddin K.S."/>
            <person name="Rabeya T."/>
            <person name="Hossain A.S."/>
            <person name="Chowdhury A."/>
            <person name="Snigdha A.R."/>
            <person name="Mortoza M.S."/>
            <person name="Matin S.A."/>
            <person name="Hoque S.M.E."/>
            <person name="Islam M.K."/>
            <person name="Roy D.K."/>
            <person name="Haider R."/>
            <person name="Moosa M.M."/>
            <person name="Elias S.M."/>
            <person name="Hasan A.M."/>
            <person name="Jahan S."/>
            <person name="Shafiuddin M."/>
            <person name="Mahmood N."/>
            <person name="Shommy N.S."/>
        </authorList>
    </citation>
    <scope>NUCLEOTIDE SEQUENCE [LARGE SCALE GENOMIC DNA]</scope>
    <source>
        <strain evidence="8">cv. O-4</strain>
    </source>
</reference>